<organism evidence="2 3">
    <name type="scientific">Conexibacter stalactiti</name>
    <dbReference type="NCBI Taxonomy" id="1940611"/>
    <lineage>
        <taxon>Bacteria</taxon>
        <taxon>Bacillati</taxon>
        <taxon>Actinomycetota</taxon>
        <taxon>Thermoleophilia</taxon>
        <taxon>Solirubrobacterales</taxon>
        <taxon>Conexibacteraceae</taxon>
        <taxon>Conexibacter</taxon>
    </lineage>
</organism>
<sequence>MSGLSVIHAPARPVTLADRYELAEGRVLLSGVQALVRLLLDQHRADTRAGLRSATLVSGYQGSPLGGFDKEVARLGPLAAAHHLVHRPAVNEELGATAVWGSQLAGTLPRPRYDGVLGVWYGKSPGVDRSADAIRHGNLLGTDPRGGVLALVGDDPACKSSTVPGASEELLAALHVPVLAPGSVQEALDLGRHAIACSRVSGLWAALKVVTAVADASATAVVGLDRVQPRMPLLEWEGAPYVHRPTGHLLAPQSVELERTLTPRLELAKQYARLNGLNAVTHDAPGARLGVVVHGSARHELHAALTALGFGEAMPAPLRLLEVGMLFPLDDEAVRDFAAGLDEIVVVEEKGPFLERLVKEALYGGRATPPVIGKRDERGAPLLAAHGTLDADAIARALGARLLARAERDRAADTGRGA</sequence>
<dbReference type="Proteomes" id="UP001284601">
    <property type="component" value="Unassembled WGS sequence"/>
</dbReference>
<evidence type="ECO:0000313" key="3">
    <source>
        <dbReference type="Proteomes" id="UP001284601"/>
    </source>
</evidence>
<evidence type="ECO:0000313" key="2">
    <source>
        <dbReference type="EMBL" id="MDW5598844.1"/>
    </source>
</evidence>
<dbReference type="InterPro" id="IPR029061">
    <property type="entry name" value="THDP-binding"/>
</dbReference>
<protein>
    <submittedName>
        <fullName evidence="2">Indolepyruvate ferredoxin oxidoreductase family protein</fullName>
    </submittedName>
</protein>
<dbReference type="SUPFAM" id="SSF52518">
    <property type="entry name" value="Thiamin diphosphate-binding fold (THDP-binding)"/>
    <property type="match status" value="1"/>
</dbReference>
<proteinExistence type="predicted"/>
<dbReference type="EMBL" id="JAWSTH010000195">
    <property type="protein sequence ID" value="MDW5598844.1"/>
    <property type="molecule type" value="Genomic_DNA"/>
</dbReference>
<dbReference type="Gene3D" id="3.40.50.970">
    <property type="match status" value="1"/>
</dbReference>
<feature type="non-terminal residue" evidence="2">
    <location>
        <position position="418"/>
    </location>
</feature>
<dbReference type="InterPro" id="IPR009014">
    <property type="entry name" value="Transketo_C/PFOR_II"/>
</dbReference>
<reference evidence="3" key="1">
    <citation type="submission" date="2023-07" db="EMBL/GenBank/DDBJ databases">
        <title>Conexibacter stalactiti sp. nov., isolated from stalactites in a lava cave and emended description of the genus Conexibacter.</title>
        <authorList>
            <person name="Lee S.D."/>
        </authorList>
    </citation>
    <scope>NUCLEOTIDE SEQUENCE [LARGE SCALE GENOMIC DNA]</scope>
    <source>
        <strain evidence="3">KCTC 39840</strain>
    </source>
</reference>
<keyword evidence="1" id="KW-0560">Oxidoreductase</keyword>
<dbReference type="SUPFAM" id="SSF52922">
    <property type="entry name" value="TK C-terminal domain-like"/>
    <property type="match status" value="1"/>
</dbReference>
<evidence type="ECO:0000256" key="1">
    <source>
        <dbReference type="ARBA" id="ARBA00023002"/>
    </source>
</evidence>
<reference evidence="2 3" key="2">
    <citation type="submission" date="2023-10" db="EMBL/GenBank/DDBJ databases">
        <authorList>
            <person name="Han X.F."/>
        </authorList>
    </citation>
    <scope>NUCLEOTIDE SEQUENCE [LARGE SCALE GENOMIC DNA]</scope>
    <source>
        <strain evidence="2 3">KCTC 39840</strain>
    </source>
</reference>
<accession>A0ABU4I0Z5</accession>
<comment type="caution">
    <text evidence="2">The sequence shown here is derived from an EMBL/GenBank/DDBJ whole genome shotgun (WGS) entry which is preliminary data.</text>
</comment>
<gene>
    <name evidence="2" type="ORF">R7226_31085</name>
</gene>
<dbReference type="InterPro" id="IPR002880">
    <property type="entry name" value="Pyrv_Fd/Flavodoxin_OxRdtase_N"/>
</dbReference>
<dbReference type="CDD" id="cd07034">
    <property type="entry name" value="TPP_PYR_PFOR_IOR-alpha_like"/>
    <property type="match status" value="1"/>
</dbReference>
<keyword evidence="3" id="KW-1185">Reference proteome</keyword>
<name>A0ABU4I0Z5_9ACTN</name>